<evidence type="ECO:0000313" key="1">
    <source>
        <dbReference type="EMBL" id="KAI5656787.1"/>
    </source>
</evidence>
<dbReference type="EMBL" id="CM044706">
    <property type="protein sequence ID" value="KAI5656787.1"/>
    <property type="molecule type" value="Genomic_DNA"/>
</dbReference>
<organism evidence="1 2">
    <name type="scientific">Catharanthus roseus</name>
    <name type="common">Madagascar periwinkle</name>
    <name type="synonym">Vinca rosea</name>
    <dbReference type="NCBI Taxonomy" id="4058"/>
    <lineage>
        <taxon>Eukaryota</taxon>
        <taxon>Viridiplantae</taxon>
        <taxon>Streptophyta</taxon>
        <taxon>Embryophyta</taxon>
        <taxon>Tracheophyta</taxon>
        <taxon>Spermatophyta</taxon>
        <taxon>Magnoliopsida</taxon>
        <taxon>eudicotyledons</taxon>
        <taxon>Gunneridae</taxon>
        <taxon>Pentapetalae</taxon>
        <taxon>asterids</taxon>
        <taxon>lamiids</taxon>
        <taxon>Gentianales</taxon>
        <taxon>Apocynaceae</taxon>
        <taxon>Rauvolfioideae</taxon>
        <taxon>Vinceae</taxon>
        <taxon>Catharanthinae</taxon>
        <taxon>Catharanthus</taxon>
    </lineage>
</organism>
<reference evidence="2" key="1">
    <citation type="journal article" date="2023" name="Nat. Plants">
        <title>Single-cell RNA sequencing provides a high-resolution roadmap for understanding the multicellular compartmentation of specialized metabolism.</title>
        <authorList>
            <person name="Sun S."/>
            <person name="Shen X."/>
            <person name="Li Y."/>
            <person name="Li Y."/>
            <person name="Wang S."/>
            <person name="Li R."/>
            <person name="Zhang H."/>
            <person name="Shen G."/>
            <person name="Guo B."/>
            <person name="Wei J."/>
            <person name="Xu J."/>
            <person name="St-Pierre B."/>
            <person name="Chen S."/>
            <person name="Sun C."/>
        </authorList>
    </citation>
    <scope>NUCLEOTIDE SEQUENCE [LARGE SCALE GENOMIC DNA]</scope>
</reference>
<proteinExistence type="predicted"/>
<keyword evidence="2" id="KW-1185">Reference proteome</keyword>
<gene>
    <name evidence="1" type="ORF">M9H77_25580</name>
</gene>
<protein>
    <submittedName>
        <fullName evidence="1">Uncharacterized protein</fullName>
    </submittedName>
</protein>
<evidence type="ECO:0000313" key="2">
    <source>
        <dbReference type="Proteomes" id="UP001060085"/>
    </source>
</evidence>
<comment type="caution">
    <text evidence="1">The sequence shown here is derived from an EMBL/GenBank/DDBJ whole genome shotgun (WGS) entry which is preliminary data.</text>
</comment>
<dbReference type="Proteomes" id="UP001060085">
    <property type="component" value="Linkage Group LG06"/>
</dbReference>
<accession>A0ACC0A7A1</accession>
<name>A0ACC0A7A1_CATRO</name>
<sequence>MNDYRTIYESLQSMELKCFQEEAEVAQRNRLQGRGGQGPINHTGGSRSFIEWRKKMGKAKYQELKAKAECLHIETGSPMLIDDQLTFEATGGNNKGHVRFWLKICSHHHRATGDYCNYE</sequence>